<protein>
    <recommendedName>
        <fullName evidence="2">Biotin carboxyl carrier protein of acetyl-CoA carboxylase</fullName>
    </recommendedName>
</protein>
<dbReference type="EMBL" id="CP002691">
    <property type="protein sequence ID" value="AEE50389.1"/>
    <property type="molecule type" value="Genomic_DNA"/>
</dbReference>
<evidence type="ECO:0000256" key="1">
    <source>
        <dbReference type="ARBA" id="ARBA00003761"/>
    </source>
</evidence>
<keyword evidence="6" id="KW-1185">Reference proteome</keyword>
<dbReference type="Pfam" id="PF00364">
    <property type="entry name" value="Biotin_lipoyl"/>
    <property type="match status" value="1"/>
</dbReference>
<dbReference type="OrthoDB" id="9811735at2"/>
<dbReference type="InterPro" id="IPR053217">
    <property type="entry name" value="ACC_Biotin_Carrier"/>
</dbReference>
<evidence type="ECO:0000313" key="5">
    <source>
        <dbReference type="EMBL" id="AEE50389.1"/>
    </source>
</evidence>
<dbReference type="PANTHER" id="PTHR47597">
    <property type="entry name" value="IS A MEMBER OF THE PF|00364 BIOTIN-REQUIRING ENZYMES FAMILY-RELATED"/>
    <property type="match status" value="1"/>
</dbReference>
<sequence>MDAKEIQELLKLVSRLELSEFKMKDGEFELQIRTKYFGKGQYVVPSIQATLPQPVSVTANSASLETPAPVAAPTPASAADPAPSKTSAAGDESRYKAVKSPIVGTFYRSAGPDKPAFVKVGDTISVGSVVCIVEAMKLFNEIEADISGTVVKVLVEDAQPVEYDQVLFLVDPK</sequence>
<comment type="pathway">
    <text evidence="2">Lipid metabolism; fatty acid biosynthesis.</text>
</comment>
<keyword evidence="2" id="KW-0443">Lipid metabolism</keyword>
<dbReference type="eggNOG" id="COG0511">
    <property type="taxonomic scope" value="Bacteria"/>
</dbReference>
<dbReference type="InterPro" id="IPR000089">
    <property type="entry name" value="Biotin_lipoyl"/>
</dbReference>
<keyword evidence="2" id="KW-0275">Fatty acid biosynthesis</keyword>
<dbReference type="Gene3D" id="2.40.50.100">
    <property type="match status" value="1"/>
</dbReference>
<dbReference type="STRING" id="760192.Halhy_2516"/>
<dbReference type="GO" id="GO:0003989">
    <property type="term" value="F:acetyl-CoA carboxylase activity"/>
    <property type="evidence" value="ECO:0007669"/>
    <property type="project" value="InterPro"/>
</dbReference>
<evidence type="ECO:0000313" key="6">
    <source>
        <dbReference type="Proteomes" id="UP000008461"/>
    </source>
</evidence>
<dbReference type="CDD" id="cd06850">
    <property type="entry name" value="biotinyl_domain"/>
    <property type="match status" value="1"/>
</dbReference>
<accession>F4KXL8</accession>
<dbReference type="UniPathway" id="UPA00094"/>
<dbReference type="Proteomes" id="UP000008461">
    <property type="component" value="Chromosome"/>
</dbReference>
<dbReference type="RefSeq" id="WP_013764938.1">
    <property type="nucleotide sequence ID" value="NC_015510.1"/>
</dbReference>
<evidence type="ECO:0000256" key="2">
    <source>
        <dbReference type="RuleBase" id="RU364072"/>
    </source>
</evidence>
<proteinExistence type="predicted"/>
<keyword evidence="2" id="KW-0444">Lipid biosynthesis</keyword>
<dbReference type="PANTHER" id="PTHR47597:SF1">
    <property type="entry name" value="IS A MEMBER OF THE PF|00364 BIOTIN-REQUIRING ENZYMES FAMILY-RELATED"/>
    <property type="match status" value="1"/>
</dbReference>
<dbReference type="SUPFAM" id="SSF51230">
    <property type="entry name" value="Single hybrid motif"/>
    <property type="match status" value="1"/>
</dbReference>
<feature type="domain" description="Lipoyl-binding" evidence="4">
    <location>
        <begin position="95"/>
        <end position="171"/>
    </location>
</feature>
<dbReference type="InterPro" id="IPR001249">
    <property type="entry name" value="AcCoA_biotinCC"/>
</dbReference>
<feature type="region of interest" description="Disordered" evidence="3">
    <location>
        <begin position="66"/>
        <end position="92"/>
    </location>
</feature>
<feature type="compositionally biased region" description="Low complexity" evidence="3">
    <location>
        <begin position="66"/>
        <end position="89"/>
    </location>
</feature>
<evidence type="ECO:0000259" key="4">
    <source>
        <dbReference type="PROSITE" id="PS50968"/>
    </source>
</evidence>
<dbReference type="PRINTS" id="PR01071">
    <property type="entry name" value="ACOABIOTINCC"/>
</dbReference>
<dbReference type="AlphaFoldDB" id="F4KXL8"/>
<keyword evidence="2" id="KW-0276">Fatty acid metabolism</keyword>
<name>F4KXL8_HALH1</name>
<reference key="2">
    <citation type="submission" date="2011-04" db="EMBL/GenBank/DDBJ databases">
        <title>Complete sequence of chromosome of Haliscomenobacter hydrossis DSM 1100.</title>
        <authorList>
            <consortium name="US DOE Joint Genome Institute (JGI-PGF)"/>
            <person name="Lucas S."/>
            <person name="Han J."/>
            <person name="Lapidus A."/>
            <person name="Bruce D."/>
            <person name="Goodwin L."/>
            <person name="Pitluck S."/>
            <person name="Peters L."/>
            <person name="Kyrpides N."/>
            <person name="Mavromatis K."/>
            <person name="Ivanova N."/>
            <person name="Ovchinnikova G."/>
            <person name="Pagani I."/>
            <person name="Daligault H."/>
            <person name="Detter J.C."/>
            <person name="Han C."/>
            <person name="Land M."/>
            <person name="Hauser L."/>
            <person name="Markowitz V."/>
            <person name="Cheng J.-F."/>
            <person name="Hugenholtz P."/>
            <person name="Woyke T."/>
            <person name="Wu D."/>
            <person name="Verbarg S."/>
            <person name="Frueling A."/>
            <person name="Brambilla E."/>
            <person name="Klenk H.-P."/>
            <person name="Eisen J.A."/>
        </authorList>
    </citation>
    <scope>NUCLEOTIDE SEQUENCE</scope>
    <source>
        <strain>DSM 1100</strain>
    </source>
</reference>
<organism evidence="5 6">
    <name type="scientific">Haliscomenobacter hydrossis (strain ATCC 27775 / DSM 1100 / LMG 10767 / O)</name>
    <dbReference type="NCBI Taxonomy" id="760192"/>
    <lineage>
        <taxon>Bacteria</taxon>
        <taxon>Pseudomonadati</taxon>
        <taxon>Bacteroidota</taxon>
        <taxon>Saprospiria</taxon>
        <taxon>Saprospirales</taxon>
        <taxon>Haliscomenobacteraceae</taxon>
        <taxon>Haliscomenobacter</taxon>
    </lineage>
</organism>
<dbReference type="GO" id="GO:0009317">
    <property type="term" value="C:acetyl-CoA carboxylase complex"/>
    <property type="evidence" value="ECO:0007669"/>
    <property type="project" value="InterPro"/>
</dbReference>
<dbReference type="PROSITE" id="PS50968">
    <property type="entry name" value="BIOTINYL_LIPOYL"/>
    <property type="match status" value="1"/>
</dbReference>
<dbReference type="InterPro" id="IPR011053">
    <property type="entry name" value="Single_hybrid_motif"/>
</dbReference>
<dbReference type="NCBIfam" id="TIGR00531">
    <property type="entry name" value="BCCP"/>
    <property type="match status" value="1"/>
</dbReference>
<gene>
    <name evidence="5" type="ordered locus">Halhy_2516</name>
</gene>
<keyword evidence="2" id="KW-0092">Biotin</keyword>
<dbReference type="KEGG" id="hhy:Halhy_2516"/>
<evidence type="ECO:0000256" key="3">
    <source>
        <dbReference type="SAM" id="MobiDB-lite"/>
    </source>
</evidence>
<dbReference type="NCBIfam" id="NF005457">
    <property type="entry name" value="PRK07051.1"/>
    <property type="match status" value="1"/>
</dbReference>
<reference evidence="5 6" key="1">
    <citation type="journal article" date="2011" name="Stand. Genomic Sci.">
        <title>Complete genome sequence of Haliscomenobacter hydrossis type strain (O).</title>
        <authorList>
            <consortium name="US DOE Joint Genome Institute (JGI-PGF)"/>
            <person name="Daligault H."/>
            <person name="Lapidus A."/>
            <person name="Zeytun A."/>
            <person name="Nolan M."/>
            <person name="Lucas S."/>
            <person name="Del Rio T.G."/>
            <person name="Tice H."/>
            <person name="Cheng J.F."/>
            <person name="Tapia R."/>
            <person name="Han C."/>
            <person name="Goodwin L."/>
            <person name="Pitluck S."/>
            <person name="Liolios K."/>
            <person name="Pagani I."/>
            <person name="Ivanova N."/>
            <person name="Huntemann M."/>
            <person name="Mavromatis K."/>
            <person name="Mikhailova N."/>
            <person name="Pati A."/>
            <person name="Chen A."/>
            <person name="Palaniappan K."/>
            <person name="Land M."/>
            <person name="Hauser L."/>
            <person name="Brambilla E.M."/>
            <person name="Rohde M."/>
            <person name="Verbarg S."/>
            <person name="Goker M."/>
            <person name="Bristow J."/>
            <person name="Eisen J.A."/>
            <person name="Markowitz V."/>
            <person name="Hugenholtz P."/>
            <person name="Kyrpides N.C."/>
            <person name="Klenk H.P."/>
            <person name="Woyke T."/>
        </authorList>
    </citation>
    <scope>NUCLEOTIDE SEQUENCE [LARGE SCALE GENOMIC DNA]</scope>
    <source>
        <strain evidence="6">ATCC 27775 / DSM 1100 / LMG 10767 / O</strain>
    </source>
</reference>
<dbReference type="HOGENOM" id="CLU_016733_3_0_10"/>
<dbReference type="GO" id="GO:0006633">
    <property type="term" value="P:fatty acid biosynthetic process"/>
    <property type="evidence" value="ECO:0007669"/>
    <property type="project" value="UniProtKB-UniPathway"/>
</dbReference>
<comment type="function">
    <text evidence="1 2">This protein is a component of the acetyl coenzyme A carboxylase complex; first, biotin carboxylase catalyzes the carboxylation of the carrier protein and then the transcarboxylase transfers the carboxyl group to form malonyl-CoA.</text>
</comment>